<feature type="region of interest" description="Disordered" evidence="1">
    <location>
        <begin position="1"/>
        <end position="69"/>
    </location>
</feature>
<dbReference type="EMBL" id="PVTD01000007">
    <property type="protein sequence ID" value="PRY22161.1"/>
    <property type="molecule type" value="Genomic_DNA"/>
</dbReference>
<evidence type="ECO:0000313" key="3">
    <source>
        <dbReference type="Proteomes" id="UP000239480"/>
    </source>
</evidence>
<keyword evidence="3" id="KW-1185">Reference proteome</keyword>
<name>A0A2T0RM02_9RHOB</name>
<reference evidence="2 3" key="1">
    <citation type="submission" date="2018-03" db="EMBL/GenBank/DDBJ databases">
        <title>Genomic Encyclopedia of Archaeal and Bacterial Type Strains, Phase II (KMG-II): from individual species to whole genera.</title>
        <authorList>
            <person name="Goeker M."/>
        </authorList>
    </citation>
    <scope>NUCLEOTIDE SEQUENCE [LARGE SCALE GENOMIC DNA]</scope>
    <source>
        <strain evidence="2 3">DSM 29328</strain>
    </source>
</reference>
<sequence>MSKQSRSYDPSKEKDEDKDFLGAEGSVSQQGRSGGRLPRDIGTRDELKRANERPAGKTRVLRSDEEEDQ</sequence>
<feature type="compositionally biased region" description="Basic and acidic residues" evidence="1">
    <location>
        <begin position="37"/>
        <end position="55"/>
    </location>
</feature>
<dbReference type="AlphaFoldDB" id="A0A2T0RM02"/>
<feature type="compositionally biased region" description="Basic and acidic residues" evidence="1">
    <location>
        <begin position="9"/>
        <end position="21"/>
    </location>
</feature>
<gene>
    <name evidence="2" type="ORF">CLV78_10785</name>
</gene>
<dbReference type="Proteomes" id="UP000239480">
    <property type="component" value="Unassembled WGS sequence"/>
</dbReference>
<dbReference type="OrthoDB" id="7868955at2"/>
<evidence type="ECO:0000313" key="2">
    <source>
        <dbReference type="EMBL" id="PRY22161.1"/>
    </source>
</evidence>
<comment type="caution">
    <text evidence="2">The sequence shown here is derived from an EMBL/GenBank/DDBJ whole genome shotgun (WGS) entry which is preliminary data.</text>
</comment>
<evidence type="ECO:0000256" key="1">
    <source>
        <dbReference type="SAM" id="MobiDB-lite"/>
    </source>
</evidence>
<protein>
    <submittedName>
        <fullName evidence="2">Uncharacterized protein</fullName>
    </submittedName>
</protein>
<dbReference type="RefSeq" id="WP_106205932.1">
    <property type="nucleotide sequence ID" value="NZ_PVTD01000007.1"/>
</dbReference>
<proteinExistence type="predicted"/>
<accession>A0A2T0RM02</accession>
<organism evidence="2 3">
    <name type="scientific">Aliiruegeria haliotis</name>
    <dbReference type="NCBI Taxonomy" id="1280846"/>
    <lineage>
        <taxon>Bacteria</taxon>
        <taxon>Pseudomonadati</taxon>
        <taxon>Pseudomonadota</taxon>
        <taxon>Alphaproteobacteria</taxon>
        <taxon>Rhodobacterales</taxon>
        <taxon>Roseobacteraceae</taxon>
        <taxon>Aliiruegeria</taxon>
    </lineage>
</organism>